<dbReference type="Proteomes" id="UP001165960">
    <property type="component" value="Unassembled WGS sequence"/>
</dbReference>
<evidence type="ECO:0000313" key="1">
    <source>
        <dbReference type="EMBL" id="KAJ9090629.1"/>
    </source>
</evidence>
<dbReference type="EMBL" id="QTSX02000001">
    <property type="protein sequence ID" value="KAJ9090629.1"/>
    <property type="molecule type" value="Genomic_DNA"/>
</dbReference>
<accession>A0ACC2UV77</accession>
<organism evidence="1 2">
    <name type="scientific">Entomophthora muscae</name>
    <dbReference type="NCBI Taxonomy" id="34485"/>
    <lineage>
        <taxon>Eukaryota</taxon>
        <taxon>Fungi</taxon>
        <taxon>Fungi incertae sedis</taxon>
        <taxon>Zoopagomycota</taxon>
        <taxon>Entomophthoromycotina</taxon>
        <taxon>Entomophthoromycetes</taxon>
        <taxon>Entomophthorales</taxon>
        <taxon>Entomophthoraceae</taxon>
        <taxon>Entomophthora</taxon>
    </lineage>
</organism>
<proteinExistence type="predicted"/>
<keyword evidence="2" id="KW-1185">Reference proteome</keyword>
<protein>
    <submittedName>
        <fullName evidence="1">Uncharacterized protein</fullName>
    </submittedName>
</protein>
<reference evidence="1" key="1">
    <citation type="submission" date="2022-04" db="EMBL/GenBank/DDBJ databases">
        <title>Genome of the entomopathogenic fungus Entomophthora muscae.</title>
        <authorList>
            <person name="Elya C."/>
            <person name="Lovett B.R."/>
            <person name="Lee E."/>
            <person name="Macias A.M."/>
            <person name="Hajek A.E."/>
            <person name="De Bivort B.L."/>
            <person name="Kasson M.T."/>
            <person name="De Fine Licht H.H."/>
            <person name="Stajich J.E."/>
        </authorList>
    </citation>
    <scope>NUCLEOTIDE SEQUENCE</scope>
    <source>
        <strain evidence="1">Berkeley</strain>
    </source>
</reference>
<name>A0ACC2UV77_9FUNG</name>
<sequence>MAMIKPYENSRILSIPHCAAILKKDGTLSGKFKVFPEQTLLICTLCSALGNREALCPTTIAGVQAAEQDTPKEPQNTEPTVTQTNALVALAWDTMAEYEVVKPIKLRQKKAHAKAQTQPQSQPIVLSEYAHAEAPQTTQMHVQGTQSLNALEMNEPIENLAKMEQEPLENLAQVSLSCHPIVAAQENTLHAQHQDSVNWDQAASAQEGGRPRHKAQYKLTAVTNPSPYIINHIINAILIWPSNSDMCKDLVGFAFDFWEFLTFHK</sequence>
<gene>
    <name evidence="1" type="ORF">DSO57_1000479</name>
</gene>
<evidence type="ECO:0000313" key="2">
    <source>
        <dbReference type="Proteomes" id="UP001165960"/>
    </source>
</evidence>
<comment type="caution">
    <text evidence="1">The sequence shown here is derived from an EMBL/GenBank/DDBJ whole genome shotgun (WGS) entry which is preliminary data.</text>
</comment>